<dbReference type="PANTHER" id="PTHR33048:SF157">
    <property type="entry name" value="INTEGRAL MEMBRANE PROTEIN"/>
    <property type="match status" value="1"/>
</dbReference>
<dbReference type="Proteomes" id="UP000298493">
    <property type="component" value="Unassembled WGS sequence"/>
</dbReference>
<feature type="region of interest" description="Disordered" evidence="6">
    <location>
        <begin position="293"/>
        <end position="320"/>
    </location>
</feature>
<feature type="transmembrane region" description="Helical" evidence="7">
    <location>
        <begin position="249"/>
        <end position="272"/>
    </location>
</feature>
<dbReference type="AlphaFoldDB" id="A0A4Z1P6Z3"/>
<evidence type="ECO:0000256" key="6">
    <source>
        <dbReference type="SAM" id="MobiDB-lite"/>
    </source>
</evidence>
<accession>A0A4Z1P6Z3</accession>
<feature type="domain" description="Rhodopsin" evidence="8">
    <location>
        <begin position="35"/>
        <end position="280"/>
    </location>
</feature>
<feature type="transmembrane region" description="Helical" evidence="7">
    <location>
        <begin position="99"/>
        <end position="120"/>
    </location>
</feature>
<evidence type="ECO:0000256" key="7">
    <source>
        <dbReference type="SAM" id="Phobius"/>
    </source>
</evidence>
<feature type="compositionally biased region" description="Basic and acidic residues" evidence="6">
    <location>
        <begin position="370"/>
        <end position="379"/>
    </location>
</feature>
<evidence type="ECO:0000313" key="9">
    <source>
        <dbReference type="EMBL" id="TID17823.1"/>
    </source>
</evidence>
<gene>
    <name evidence="9" type="ORF">E6O75_ATG10468</name>
</gene>
<feature type="transmembrane region" description="Helical" evidence="7">
    <location>
        <begin position="214"/>
        <end position="237"/>
    </location>
</feature>
<comment type="subcellular location">
    <subcellularLocation>
        <location evidence="1">Membrane</location>
        <topology evidence="1">Multi-pass membrane protein</topology>
    </subcellularLocation>
</comment>
<feature type="compositionally biased region" description="Basic and acidic residues" evidence="6">
    <location>
        <begin position="293"/>
        <end position="305"/>
    </location>
</feature>
<keyword evidence="4 7" id="KW-0472">Membrane</keyword>
<feature type="transmembrane region" description="Helical" evidence="7">
    <location>
        <begin position="177"/>
        <end position="202"/>
    </location>
</feature>
<dbReference type="Pfam" id="PF20684">
    <property type="entry name" value="Fung_rhodopsin"/>
    <property type="match status" value="1"/>
</dbReference>
<name>A0A4Z1P6Z3_9PEZI</name>
<evidence type="ECO:0000313" key="10">
    <source>
        <dbReference type="Proteomes" id="UP000298493"/>
    </source>
</evidence>
<protein>
    <submittedName>
        <fullName evidence="9">Ubiquitin-activating enzyme e1</fullName>
    </submittedName>
</protein>
<comment type="caution">
    <text evidence="9">The sequence shown here is derived from an EMBL/GenBank/DDBJ whole genome shotgun (WGS) entry which is preliminary data.</text>
</comment>
<dbReference type="InterPro" id="IPR052337">
    <property type="entry name" value="SAT4-like"/>
</dbReference>
<evidence type="ECO:0000256" key="1">
    <source>
        <dbReference type="ARBA" id="ARBA00004141"/>
    </source>
</evidence>
<dbReference type="EMBL" id="SNSC02000015">
    <property type="protein sequence ID" value="TID17823.1"/>
    <property type="molecule type" value="Genomic_DNA"/>
</dbReference>
<keyword evidence="3 7" id="KW-1133">Transmembrane helix</keyword>
<reference evidence="9 10" key="1">
    <citation type="submission" date="2019-04" db="EMBL/GenBank/DDBJ databases">
        <title>High contiguity whole genome sequence and gene annotation resource for two Venturia nashicola isolates.</title>
        <authorList>
            <person name="Prokchorchik M."/>
            <person name="Won K."/>
            <person name="Lee Y."/>
            <person name="Choi E.D."/>
            <person name="Segonzac C."/>
            <person name="Sohn K.H."/>
        </authorList>
    </citation>
    <scope>NUCLEOTIDE SEQUENCE [LARGE SCALE GENOMIC DNA]</scope>
    <source>
        <strain evidence="9 10">PRI2</strain>
    </source>
</reference>
<keyword evidence="10" id="KW-1185">Reference proteome</keyword>
<feature type="transmembrane region" description="Helical" evidence="7">
    <location>
        <begin position="132"/>
        <end position="152"/>
    </location>
</feature>
<keyword evidence="2 7" id="KW-0812">Transmembrane</keyword>
<feature type="region of interest" description="Disordered" evidence="6">
    <location>
        <begin position="354"/>
        <end position="379"/>
    </location>
</feature>
<evidence type="ECO:0000256" key="2">
    <source>
        <dbReference type="ARBA" id="ARBA00022692"/>
    </source>
</evidence>
<dbReference type="InterPro" id="IPR049326">
    <property type="entry name" value="Rhodopsin_dom_fungi"/>
</dbReference>
<feature type="transmembrane region" description="Helical" evidence="7">
    <location>
        <begin position="51"/>
        <end position="70"/>
    </location>
</feature>
<comment type="similarity">
    <text evidence="5">Belongs to the SAT4 family.</text>
</comment>
<evidence type="ECO:0000256" key="4">
    <source>
        <dbReference type="ARBA" id="ARBA00023136"/>
    </source>
</evidence>
<dbReference type="PANTHER" id="PTHR33048">
    <property type="entry name" value="PTH11-LIKE INTEGRAL MEMBRANE PROTEIN (AFU_ORTHOLOGUE AFUA_5G11245)"/>
    <property type="match status" value="1"/>
</dbReference>
<feature type="transmembrane region" description="Helical" evidence="7">
    <location>
        <begin position="16"/>
        <end position="39"/>
    </location>
</feature>
<organism evidence="9 10">
    <name type="scientific">Venturia nashicola</name>
    <dbReference type="NCBI Taxonomy" id="86259"/>
    <lineage>
        <taxon>Eukaryota</taxon>
        <taxon>Fungi</taxon>
        <taxon>Dikarya</taxon>
        <taxon>Ascomycota</taxon>
        <taxon>Pezizomycotina</taxon>
        <taxon>Dothideomycetes</taxon>
        <taxon>Pleosporomycetidae</taxon>
        <taxon>Venturiales</taxon>
        <taxon>Venturiaceae</taxon>
        <taxon>Venturia</taxon>
    </lineage>
</organism>
<sequence>MVLELFPNGRWQNPSAVLVSLQIVFISIATICVTLRLYARISLKRRIAIDDIFVVIGLGLAIARAVVASLSSQSGYASREGPEADYQIPYYTHYFERRLFYALSAFFIRAGVLVYYLRLFPTALARLRQSSWVLLAFSLAQMLQLVIMLAYFCNDLEHLYRGNIIGYSNPRCSNAYAFTYSGAIGDAAIDFLIYVLPIPYVWGLHRLRLDQRIGLVFVFGIGIIACVFALLQIPFIIKNYRYNPVTKQSYFGSQVSLFIAIELALGLVAASLPDLRGLIARSVPGFMGVFRHTDDSSSEHSDPQREFGSNNLGENETPGVVSIGGGIRTGGEGIGWAGVGRKIKKPDWLRSNHESLFRDSPHSTTMMTRTRRDGSSERREIQRDVIEEVILTESNGGAVEFAKEVVILENEKVGTPPG</sequence>
<dbReference type="GO" id="GO:0016020">
    <property type="term" value="C:membrane"/>
    <property type="evidence" value="ECO:0007669"/>
    <property type="project" value="UniProtKB-SubCell"/>
</dbReference>
<evidence type="ECO:0000256" key="3">
    <source>
        <dbReference type="ARBA" id="ARBA00022989"/>
    </source>
</evidence>
<evidence type="ECO:0000256" key="5">
    <source>
        <dbReference type="ARBA" id="ARBA00038359"/>
    </source>
</evidence>
<proteinExistence type="inferred from homology"/>
<evidence type="ECO:0000259" key="8">
    <source>
        <dbReference type="Pfam" id="PF20684"/>
    </source>
</evidence>